<comment type="similarity">
    <text evidence="1">Belongs to the peptidase C19 family.</text>
</comment>
<organism evidence="4 5">
    <name type="scientific">Esox lucius</name>
    <name type="common">Northern pike</name>
    <dbReference type="NCBI Taxonomy" id="8010"/>
    <lineage>
        <taxon>Eukaryota</taxon>
        <taxon>Metazoa</taxon>
        <taxon>Chordata</taxon>
        <taxon>Craniata</taxon>
        <taxon>Vertebrata</taxon>
        <taxon>Euteleostomi</taxon>
        <taxon>Actinopterygii</taxon>
        <taxon>Neopterygii</taxon>
        <taxon>Teleostei</taxon>
        <taxon>Protacanthopterygii</taxon>
        <taxon>Esociformes</taxon>
        <taxon>Esocidae</taxon>
        <taxon>Esox</taxon>
    </lineage>
</organism>
<dbReference type="Pfam" id="PF00443">
    <property type="entry name" value="UCH"/>
    <property type="match status" value="1"/>
</dbReference>
<feature type="compositionally biased region" description="Pro residues" evidence="2">
    <location>
        <begin position="146"/>
        <end position="155"/>
    </location>
</feature>
<gene>
    <name evidence="4" type="primary">DMTN</name>
</gene>
<dbReference type="GO" id="GO:0000082">
    <property type="term" value="P:G1/S transition of mitotic cell cycle"/>
    <property type="evidence" value="ECO:0007669"/>
    <property type="project" value="TreeGrafter"/>
</dbReference>
<dbReference type="InterPro" id="IPR001394">
    <property type="entry name" value="Peptidase_C19_UCH"/>
</dbReference>
<dbReference type="Gene3D" id="3.90.70.10">
    <property type="entry name" value="Cysteine proteinases"/>
    <property type="match status" value="1"/>
</dbReference>
<dbReference type="Proteomes" id="UP000265140">
    <property type="component" value="Chromosome 11"/>
</dbReference>
<dbReference type="InterPro" id="IPR028889">
    <property type="entry name" value="USP"/>
</dbReference>
<accession>A0AAY5KEX4</accession>
<evidence type="ECO:0000313" key="4">
    <source>
        <dbReference type="Ensembl" id="ENSELUP00000087296.1"/>
    </source>
</evidence>
<evidence type="ECO:0000259" key="3">
    <source>
        <dbReference type="PROSITE" id="PS50235"/>
    </source>
</evidence>
<evidence type="ECO:0000313" key="5">
    <source>
        <dbReference type="Proteomes" id="UP000265140"/>
    </source>
</evidence>
<dbReference type="GO" id="GO:0004843">
    <property type="term" value="F:cysteine-type deubiquitinase activity"/>
    <property type="evidence" value="ECO:0007669"/>
    <property type="project" value="UniProtKB-UniRule"/>
</dbReference>
<evidence type="ECO:0000256" key="1">
    <source>
        <dbReference type="RuleBase" id="RU366025"/>
    </source>
</evidence>
<dbReference type="InterPro" id="IPR018200">
    <property type="entry name" value="USP_CS"/>
</dbReference>
<dbReference type="CDD" id="cd02257">
    <property type="entry name" value="Peptidase_C19"/>
    <property type="match status" value="1"/>
</dbReference>
<feature type="compositionally biased region" description="Low complexity" evidence="2">
    <location>
        <begin position="74"/>
        <end position="96"/>
    </location>
</feature>
<dbReference type="InterPro" id="IPR038765">
    <property type="entry name" value="Papain-like_cys_pep_sf"/>
</dbReference>
<protein>
    <recommendedName>
        <fullName evidence="1">Ubiquitin carboxyl-terminal hydrolase</fullName>
        <ecNumber evidence="1">3.4.19.12</ecNumber>
    </recommendedName>
</protein>
<dbReference type="PANTHER" id="PTHR24006">
    <property type="entry name" value="UBIQUITIN CARBOXYL-TERMINAL HYDROLASE"/>
    <property type="match status" value="1"/>
</dbReference>
<reference evidence="4" key="3">
    <citation type="submission" date="2025-09" db="UniProtKB">
        <authorList>
            <consortium name="Ensembl"/>
        </authorList>
    </citation>
    <scope>IDENTIFICATION</scope>
</reference>
<feature type="compositionally biased region" description="Low complexity" evidence="2">
    <location>
        <begin position="108"/>
        <end position="145"/>
    </location>
</feature>
<dbReference type="PROSITE" id="PS50235">
    <property type="entry name" value="USP_3"/>
    <property type="match status" value="1"/>
</dbReference>
<keyword evidence="1" id="KW-0645">Protease</keyword>
<dbReference type="PANTHER" id="PTHR24006:SF915">
    <property type="entry name" value="UBIQUITIN CARBOXYL-TERMINAL HYDROLASE-RELATED"/>
    <property type="match status" value="1"/>
</dbReference>
<reference evidence="4" key="2">
    <citation type="submission" date="2025-08" db="UniProtKB">
        <authorList>
            <consortium name="Ensembl"/>
        </authorList>
    </citation>
    <scope>IDENTIFICATION</scope>
</reference>
<feature type="region of interest" description="Disordered" evidence="2">
    <location>
        <begin position="519"/>
        <end position="559"/>
    </location>
</feature>
<feature type="domain" description="USP" evidence="3">
    <location>
        <begin position="269"/>
        <end position="627"/>
    </location>
</feature>
<keyword evidence="1" id="KW-0378">Hydrolase</keyword>
<dbReference type="Ensembl" id="ENSELUT00000100394.1">
    <property type="protein sequence ID" value="ENSELUP00000087296.1"/>
    <property type="gene ID" value="ENSELUG00000043468.1"/>
</dbReference>
<sequence>MKKKKNLVCLPIPPEVLPADASLVPATILGDQKKKDRNQIQCDLVFLPSSSLTPLALLSGGTPPLSNPGSPAKSTSNLSSRVISISSFHLSSEEGSQPSPPVRESCVSLTDSTLSSSDSTQTSSNPTQSSSDPPFSSPDSSHSSPATPPGLPCPSSPVHLSPSAPRCCSPKPLDHHGETLKDIENTSHLKSFPVKEVGAVLPQEKTVVPQIVAPAEASIDKRASSVSLERPYVRSGGPLAHLSILFNRRGTQIERQRCKGDVKDNTKLLGLPNIGNTCFMNSALQCLLELPAFCRVILRQQDIWSSYPSSKLLRCFAELQTARLSEGPSKSRTREKKKILKTVKSCLSIGHQDYQDNDEQDAHEFLVHLLCQLKEEGMALKESPEPYICPVKQLEFTLNTTRTCTSCGTVVFGQEKYNHLSLSLSAHLRHSLEHYFMPSPLECKCWDCSGSMASVSTHFLTLPRVLMLHVKRFCADDWEPKKVEDPMFIPEELTLQGLCGETVQPGDSTIDSQRVRSLGNNSVVNTPPNCPSSSASNGSDQQAKAADREKRQQTATVRYQPEPVYRLSSVISHLGDSLYTGHYITDLLDSHGSGWLCMDDARVRRTDVATVLRTRAHTAYILLYVCSGAGEGDQAPKIQN</sequence>
<feature type="compositionally biased region" description="Polar residues" evidence="2">
    <location>
        <begin position="519"/>
        <end position="542"/>
    </location>
</feature>
<reference evidence="4 5" key="1">
    <citation type="submission" date="2020-02" db="EMBL/GenBank/DDBJ databases">
        <title>Esox lucius (northern pike) genome, fEsoLuc1, primary haplotype.</title>
        <authorList>
            <person name="Myers G."/>
            <person name="Karagic N."/>
            <person name="Meyer A."/>
            <person name="Pippel M."/>
            <person name="Reichard M."/>
            <person name="Winkler S."/>
            <person name="Tracey A."/>
            <person name="Sims Y."/>
            <person name="Howe K."/>
            <person name="Rhie A."/>
            <person name="Formenti G."/>
            <person name="Durbin R."/>
            <person name="Fedrigo O."/>
            <person name="Jarvis E.D."/>
        </authorList>
    </citation>
    <scope>NUCLEOTIDE SEQUENCE [LARGE SCALE GENOMIC DNA]</scope>
</reference>
<dbReference type="SUPFAM" id="SSF54001">
    <property type="entry name" value="Cysteine proteinases"/>
    <property type="match status" value="1"/>
</dbReference>
<dbReference type="GeneTree" id="ENSGT00940000174573"/>
<keyword evidence="1" id="KW-0833">Ubl conjugation pathway</keyword>
<dbReference type="PROSITE" id="PS00972">
    <property type="entry name" value="USP_1"/>
    <property type="match status" value="1"/>
</dbReference>
<dbReference type="EC" id="3.4.19.12" evidence="1"/>
<comment type="catalytic activity">
    <reaction evidence="1">
        <text>Thiol-dependent hydrolysis of ester, thioester, amide, peptide and isopeptide bonds formed by the C-terminal Gly of ubiquitin (a 76-residue protein attached to proteins as an intracellular targeting signal).</text>
        <dbReference type="EC" id="3.4.19.12"/>
    </reaction>
</comment>
<keyword evidence="5" id="KW-1185">Reference proteome</keyword>
<name>A0AAY5KEX4_ESOLU</name>
<dbReference type="PROSITE" id="PS00973">
    <property type="entry name" value="USP_2"/>
    <property type="match status" value="1"/>
</dbReference>
<keyword evidence="1" id="KW-0788">Thiol protease</keyword>
<dbReference type="GO" id="GO:0006508">
    <property type="term" value="P:proteolysis"/>
    <property type="evidence" value="ECO:0007669"/>
    <property type="project" value="UniProtKB-KW"/>
</dbReference>
<evidence type="ECO:0000256" key="2">
    <source>
        <dbReference type="SAM" id="MobiDB-lite"/>
    </source>
</evidence>
<feature type="region of interest" description="Disordered" evidence="2">
    <location>
        <begin position="58"/>
        <end position="173"/>
    </location>
</feature>
<dbReference type="GO" id="GO:0016579">
    <property type="term" value="P:protein deubiquitination"/>
    <property type="evidence" value="ECO:0007669"/>
    <property type="project" value="InterPro"/>
</dbReference>
<dbReference type="GO" id="GO:0005634">
    <property type="term" value="C:nucleus"/>
    <property type="evidence" value="ECO:0007669"/>
    <property type="project" value="TreeGrafter"/>
</dbReference>
<dbReference type="AlphaFoldDB" id="A0AAY5KEX4"/>
<dbReference type="GO" id="GO:0005829">
    <property type="term" value="C:cytosol"/>
    <property type="evidence" value="ECO:0007669"/>
    <property type="project" value="TreeGrafter"/>
</dbReference>
<proteinExistence type="inferred from homology"/>
<dbReference type="InterPro" id="IPR050164">
    <property type="entry name" value="Peptidase_C19"/>
</dbReference>